<dbReference type="InterPro" id="IPR002869">
    <property type="entry name" value="Pyrv_flavodox_OxRed_cen"/>
</dbReference>
<dbReference type="RefSeq" id="WP_272750354.1">
    <property type="nucleotide sequence ID" value="NZ_JAQQLF010000001.1"/>
</dbReference>
<gene>
    <name evidence="4" type="ORF">PQU95_01385</name>
</gene>
<keyword evidence="5" id="KW-1185">Reference proteome</keyword>
<evidence type="ECO:0000313" key="4">
    <source>
        <dbReference type="EMBL" id="MDC7715875.1"/>
    </source>
</evidence>
<evidence type="ECO:0000259" key="2">
    <source>
        <dbReference type="Pfam" id="PF01558"/>
    </source>
</evidence>
<evidence type="ECO:0000256" key="1">
    <source>
        <dbReference type="ARBA" id="ARBA00023002"/>
    </source>
</evidence>
<comment type="caution">
    <text evidence="4">The sequence shown here is derived from an EMBL/GenBank/DDBJ whole genome shotgun (WGS) entry which is preliminary data.</text>
</comment>
<name>A0ABT5ITH0_9NEIS</name>
<evidence type="ECO:0000259" key="3">
    <source>
        <dbReference type="Pfam" id="PF20169"/>
    </source>
</evidence>
<proteinExistence type="predicted"/>
<keyword evidence="1" id="KW-0560">Oxidoreductase</keyword>
<dbReference type="CDD" id="cd07034">
    <property type="entry name" value="TPP_PYR_PFOR_IOR-alpha_like"/>
    <property type="match status" value="1"/>
</dbReference>
<feature type="domain" description="Pyruvate/ketoisovalerate oxidoreductase catalytic" evidence="2">
    <location>
        <begin position="737"/>
        <end position="921"/>
    </location>
</feature>
<reference evidence="4 5" key="1">
    <citation type="submission" date="2023-01" db="EMBL/GenBank/DDBJ databases">
        <title>Novel species of the genus Vogesella isolated from rivers.</title>
        <authorList>
            <person name="Lu H."/>
        </authorList>
    </citation>
    <scope>NUCLEOTIDE SEQUENCE [LARGE SCALE GENOMIC DNA]</scope>
    <source>
        <strain evidence="4 5">DC21W</strain>
    </source>
</reference>
<dbReference type="InterPro" id="IPR051457">
    <property type="entry name" value="2-oxoacid:Fd_oxidoreductase"/>
</dbReference>
<dbReference type="Gene3D" id="3.40.920.10">
    <property type="entry name" value="Pyruvate-ferredoxin oxidoreductase, PFOR, domain III"/>
    <property type="match status" value="1"/>
</dbReference>
<feature type="domain" description="DUF6537" evidence="3">
    <location>
        <begin position="953"/>
        <end position="1146"/>
    </location>
</feature>
<dbReference type="Pfam" id="PF01558">
    <property type="entry name" value="POR"/>
    <property type="match status" value="1"/>
</dbReference>
<dbReference type="SUPFAM" id="SSF53323">
    <property type="entry name" value="Pyruvate-ferredoxin oxidoreductase, PFOR, domain III"/>
    <property type="match status" value="1"/>
</dbReference>
<dbReference type="Proteomes" id="UP001219956">
    <property type="component" value="Unassembled WGS sequence"/>
</dbReference>
<dbReference type="PANTHER" id="PTHR48084">
    <property type="entry name" value="2-OXOGLUTARATE OXIDOREDUCTASE SUBUNIT KORB-RELATED"/>
    <property type="match status" value="1"/>
</dbReference>
<dbReference type="EMBL" id="JAQQLF010000001">
    <property type="protein sequence ID" value="MDC7715875.1"/>
    <property type="molecule type" value="Genomic_DNA"/>
</dbReference>
<accession>A0ABT5ITH0</accession>
<dbReference type="PANTHER" id="PTHR48084:SF3">
    <property type="entry name" value="SUBUNIT OF PYRUVATE:FLAVODOXIN OXIDOREDUCTASE"/>
    <property type="match status" value="1"/>
</dbReference>
<dbReference type="NCBIfam" id="NF009588">
    <property type="entry name" value="PRK13029.1"/>
    <property type="match status" value="1"/>
</dbReference>
<sequence length="1163" mass="126928">MSIRHVELEDKYTAPTGQVLLNGIQALVRLPMMQQARDKAAGLNTAGYVTGYRGSPLGNVDQVMQKASKHLATHNVVFHPGLNEDLAATAVWGTQQVNMFEGAKYDGVYSMWYGKGPGVDRSGDVIKHGNVAGTSKFGGVLLICGDDHAAKSSTFPHQSDHILAASMIPVLSPSGVQEVIDYGLHAWAMSRYSGCWVSIKAISDTIESAAVVDISPERVQTLIPEDFPLPPDGLSIRWPDTPLAQEKRVLHHRLYAALAYARVNRLNHVTLDSPKARLGIITCGKSYLDVMQALDDLGIDEQLAADIGLRIFKVGMVWPLEPEGVRQFAEGLEEIMVIEEKRQIIEYQLKEQLYNWRDDVRPRVVGKFAEKGEWALPHGDWLLPAAGELTPAMIARAIAKRLAKVYDSPVIHDRLKFYDDKEAQLVKPREAIARIPHYCSGCPHNTSTKVPEGSRAVAGIGCHYMAHWIEGDSTKTFTQMGGEGITWLGQAPFTSTKHIFTNLGDGTYFHSGLLAIRAAVAGKVNITYKILYNDAVAMTGGQNVDGYLDVPMITRQVHAEGVGRIVITSDDPDKYRTAHGLKEGLAPGVEVFHRRELDRLQKELRELPGVTILIHDQTCAAEKRRRRKRKEFPDPDRRAFINERVCEGCGDCGKKSGCLSVLPLETALGRKRKIDQSSCNKDFSCVEGFCPSFVSVAGAKVRKPGGAAASLASMPVLPQPQLPGLHEPFGIMVTGVGGTGVVTIGQVLAMAAHLDNKGVTVLDMAGLAQKGGSVWSHVRIADSQEKLHAVRIAAGDANLVLGCDLVVTAAEEALAKMREGFSHVVVNNYESPTSTFLKNPDVRFPAKAMKDAIIESVGSQHFAEVNATRIATALMGDAIAANMFMLGYAWQQGQVPVSLEAIMKAVELNGAAVQFNQDAFLWGRHAANDPARIETLVSPSAVVQFVPRETVEGVLHHRSKELVAYQDDKLAMRYKALVEQVKAAEERVKPGSSALTLAVARAYYHVLAYKDEYEVARLYSDGEFQRALQEQFDGDLKLTFHFGASWMTGHQPKKVNLGAWALKALGVIAGFKGLRGSALDPFGWQADRRLERAMIVEFEALVSQLLGTLSVANLGTATEMVKQYEGIRGFGHVKEAGYQAAQTRLAELRKAFDTPPAHKGAAA</sequence>
<dbReference type="Pfam" id="PF20169">
    <property type="entry name" value="DUF6537"/>
    <property type="match status" value="1"/>
</dbReference>
<organism evidence="4 5">
    <name type="scientific">Vogesella aquatica</name>
    <dbReference type="NCBI Taxonomy" id="2984206"/>
    <lineage>
        <taxon>Bacteria</taxon>
        <taxon>Pseudomonadati</taxon>
        <taxon>Pseudomonadota</taxon>
        <taxon>Betaproteobacteria</taxon>
        <taxon>Neisseriales</taxon>
        <taxon>Chromobacteriaceae</taxon>
        <taxon>Vogesella</taxon>
    </lineage>
</organism>
<dbReference type="InterPro" id="IPR046667">
    <property type="entry name" value="DUF6537"/>
</dbReference>
<protein>
    <submittedName>
        <fullName evidence="4">Indolepyruvate ferredoxin oxidoreductase family protein</fullName>
    </submittedName>
</protein>
<dbReference type="SUPFAM" id="SSF52518">
    <property type="entry name" value="Thiamin diphosphate-binding fold (THDP-binding)"/>
    <property type="match status" value="2"/>
</dbReference>
<evidence type="ECO:0000313" key="5">
    <source>
        <dbReference type="Proteomes" id="UP001219956"/>
    </source>
</evidence>
<dbReference type="Gene3D" id="3.40.50.970">
    <property type="match status" value="1"/>
</dbReference>
<dbReference type="InterPro" id="IPR002880">
    <property type="entry name" value="Pyrv_Fd/Flavodoxin_OxRdtase_N"/>
</dbReference>
<dbReference type="InterPro" id="IPR019752">
    <property type="entry name" value="Pyrv/ketoisovalerate_OxRed_cat"/>
</dbReference>
<dbReference type="SUPFAM" id="SSF52922">
    <property type="entry name" value="TK C-terminal domain-like"/>
    <property type="match status" value="1"/>
</dbReference>
<dbReference type="InterPro" id="IPR009014">
    <property type="entry name" value="Transketo_C/PFOR_II"/>
</dbReference>
<dbReference type="InterPro" id="IPR029061">
    <property type="entry name" value="THDP-binding"/>
</dbReference>
<dbReference type="NCBIfam" id="NF009589">
    <property type="entry name" value="PRK13030.1"/>
    <property type="match status" value="1"/>
</dbReference>